<reference evidence="5 6" key="1">
    <citation type="submission" date="2017-10" db="EMBL/GenBank/DDBJ databases">
        <title>Paenichitinophaga pekingensis gen. nov., sp. nov., isolated from activated sludge.</title>
        <authorList>
            <person name="Jin D."/>
            <person name="Kong X."/>
            <person name="Deng Y."/>
            <person name="Bai Z."/>
        </authorList>
    </citation>
    <scope>NUCLEOTIDE SEQUENCE [LARGE SCALE GENOMIC DNA]</scope>
    <source>
        <strain evidence="5 6">13</strain>
    </source>
</reference>
<evidence type="ECO:0000313" key="6">
    <source>
        <dbReference type="Proteomes" id="UP000220133"/>
    </source>
</evidence>
<dbReference type="RefSeq" id="WP_098193952.1">
    <property type="nucleotide sequence ID" value="NZ_CP023777.1"/>
</dbReference>
<gene>
    <name evidence="5" type="ORF">COR50_10570</name>
</gene>
<dbReference type="SUPFAM" id="SSF51445">
    <property type="entry name" value="(Trans)glycosidases"/>
    <property type="match status" value="1"/>
</dbReference>
<accession>A0A291QUG8</accession>
<proteinExistence type="inferred from homology"/>
<keyword evidence="2" id="KW-0378">Hydrolase</keyword>
<evidence type="ECO:0000256" key="4">
    <source>
        <dbReference type="RuleBase" id="RU003690"/>
    </source>
</evidence>
<protein>
    <submittedName>
        <fullName evidence="5">Beta-glucosidase</fullName>
    </submittedName>
</protein>
<dbReference type="Pfam" id="PF00232">
    <property type="entry name" value="Glyco_hydro_1"/>
    <property type="match status" value="1"/>
</dbReference>
<dbReference type="PRINTS" id="PR00131">
    <property type="entry name" value="GLHYDRLASE1"/>
</dbReference>
<keyword evidence="3" id="KW-0326">Glycosidase</keyword>
<dbReference type="AlphaFoldDB" id="A0A291QUG8"/>
<organism evidence="5 6">
    <name type="scientific">Chitinophaga caeni</name>
    <dbReference type="NCBI Taxonomy" id="2029983"/>
    <lineage>
        <taxon>Bacteria</taxon>
        <taxon>Pseudomonadati</taxon>
        <taxon>Bacteroidota</taxon>
        <taxon>Chitinophagia</taxon>
        <taxon>Chitinophagales</taxon>
        <taxon>Chitinophagaceae</taxon>
        <taxon>Chitinophaga</taxon>
    </lineage>
</organism>
<dbReference type="GO" id="GO:0005829">
    <property type="term" value="C:cytosol"/>
    <property type="evidence" value="ECO:0007669"/>
    <property type="project" value="TreeGrafter"/>
</dbReference>
<dbReference type="PANTHER" id="PTHR10353">
    <property type="entry name" value="GLYCOSYL HYDROLASE"/>
    <property type="match status" value="1"/>
</dbReference>
<evidence type="ECO:0000256" key="3">
    <source>
        <dbReference type="ARBA" id="ARBA00023295"/>
    </source>
</evidence>
<dbReference type="InterPro" id="IPR001360">
    <property type="entry name" value="Glyco_hydro_1"/>
</dbReference>
<dbReference type="Proteomes" id="UP000220133">
    <property type="component" value="Chromosome"/>
</dbReference>
<dbReference type="KEGG" id="cbae:COR50_10570"/>
<dbReference type="GO" id="GO:0016052">
    <property type="term" value="P:carbohydrate catabolic process"/>
    <property type="evidence" value="ECO:0007669"/>
    <property type="project" value="TreeGrafter"/>
</dbReference>
<evidence type="ECO:0000256" key="1">
    <source>
        <dbReference type="ARBA" id="ARBA00010838"/>
    </source>
</evidence>
<dbReference type="EMBL" id="CP023777">
    <property type="protein sequence ID" value="ATL47575.1"/>
    <property type="molecule type" value="Genomic_DNA"/>
</dbReference>
<dbReference type="GO" id="GO:0008422">
    <property type="term" value="F:beta-glucosidase activity"/>
    <property type="evidence" value="ECO:0007669"/>
    <property type="project" value="TreeGrafter"/>
</dbReference>
<name>A0A291QUG8_9BACT</name>
<keyword evidence="6" id="KW-1185">Reference proteome</keyword>
<dbReference type="Gene3D" id="3.20.20.80">
    <property type="entry name" value="Glycosidases"/>
    <property type="match status" value="1"/>
</dbReference>
<evidence type="ECO:0000256" key="2">
    <source>
        <dbReference type="ARBA" id="ARBA00022801"/>
    </source>
</evidence>
<sequence>MISVKPNIFHREQFGASFEWGVVISSFQNEGGTKKDGKGPSIWDDFVTRKGKIKDNTQPLDSGMFYDRFREDIILAKSLGFDVFRFSIAWSRIFPNNMQQVNQAGINFYHRVIDACIAVGLEPVVTLYHWDLPCHLEEKGGWAHRGIIFAFEKYVQTCAMAYGNKVKRWIVLNEPLAFTSLGYMLGIHAPGKRGLSYFLPAVHHACMAQAMGGRILRELSPGSKIGNALSCSYIYPAGLSLEDEQARKRADALVNRLFLEPALGLGYPVEEVPVLSKIERRYSTWRDWDILPFQFDFIGLQNYFPLVVKHHSLIPILQLAEVKPRSRKVPTTALGWEISGDGLFHILQQFSQYKSIPSFIITEGGAAFNEQHTEQGIHDPHRVAYFEEYLMAALKAKKSGVPLDGYYVWTLTDNFEWAEGYRAKFGLVHVDPHSGERKVKDSGKWFRSWLRP</sequence>
<dbReference type="PANTHER" id="PTHR10353:SF36">
    <property type="entry name" value="LP05116P"/>
    <property type="match status" value="1"/>
</dbReference>
<evidence type="ECO:0000313" key="5">
    <source>
        <dbReference type="EMBL" id="ATL47575.1"/>
    </source>
</evidence>
<comment type="similarity">
    <text evidence="1 4">Belongs to the glycosyl hydrolase 1 family.</text>
</comment>
<dbReference type="InterPro" id="IPR017853">
    <property type="entry name" value="GH"/>
</dbReference>
<dbReference type="OrthoDB" id="9765195at2"/>